<evidence type="ECO:0000313" key="6">
    <source>
        <dbReference type="EMBL" id="CDH01446.1"/>
    </source>
</evidence>
<reference evidence="6" key="1">
    <citation type="submission" date="2013-07" db="EMBL/GenBank/DDBJ databases">
        <title>Sub-species coevolution in mutualistic symbiosis.</title>
        <authorList>
            <person name="Murfin K."/>
            <person name="Klassen J."/>
            <person name="Lee M."/>
            <person name="Forst S."/>
            <person name="Stock P."/>
            <person name="Goodrich-Blair H."/>
        </authorList>
    </citation>
    <scope>NUCLEOTIDE SEQUENCE [LARGE SCALE GENOMIC DNA]</scope>
    <source>
        <strain evidence="6">Feltiae Moldova</strain>
    </source>
</reference>
<feature type="domain" description="TraG P-loop" evidence="5">
    <location>
        <begin position="606"/>
        <end position="734"/>
    </location>
</feature>
<dbReference type="Pfam" id="PF19044">
    <property type="entry name" value="P-loop_TraG"/>
    <property type="match status" value="1"/>
</dbReference>
<name>A0A077NUY8_XENBV</name>
<dbReference type="RefSeq" id="WP_038224171.1">
    <property type="nucleotide sequence ID" value="NZ_CAWLWD010000181.1"/>
</dbReference>
<dbReference type="GO" id="GO:0005524">
    <property type="term" value="F:ATP binding"/>
    <property type="evidence" value="ECO:0007669"/>
    <property type="project" value="UniProtKB-KW"/>
</dbReference>
<dbReference type="PANTHER" id="PTHR30121">
    <property type="entry name" value="UNCHARACTERIZED PROTEIN YJGR-RELATED"/>
    <property type="match status" value="1"/>
</dbReference>
<dbReference type="InterPro" id="IPR043964">
    <property type="entry name" value="P-loop_TraG"/>
</dbReference>
<dbReference type="PANTHER" id="PTHR30121:SF12">
    <property type="entry name" value="TYPE IV SECRETION SYSTEM PROTEIN CAGE"/>
    <property type="match status" value="1"/>
</dbReference>
<comment type="similarity">
    <text evidence="1">Belongs to the TrbE/VirB4 family.</text>
</comment>
<evidence type="ECO:0000256" key="2">
    <source>
        <dbReference type="ARBA" id="ARBA00022741"/>
    </source>
</evidence>
<dbReference type="EMBL" id="CBSV010000130">
    <property type="protein sequence ID" value="CDH01446.1"/>
    <property type="molecule type" value="Genomic_DNA"/>
</dbReference>
<evidence type="ECO:0000256" key="1">
    <source>
        <dbReference type="ARBA" id="ARBA00006512"/>
    </source>
</evidence>
<keyword evidence="3" id="KW-0067">ATP-binding</keyword>
<dbReference type="InterPro" id="IPR018145">
    <property type="entry name" value="CagE_TrbE_VirB_cntrl_dom"/>
</dbReference>
<evidence type="ECO:0000256" key="3">
    <source>
        <dbReference type="ARBA" id="ARBA00022840"/>
    </source>
</evidence>
<evidence type="ECO:0000259" key="4">
    <source>
        <dbReference type="Pfam" id="PF03135"/>
    </source>
</evidence>
<feature type="domain" description="CagE TrbE VirB component of type IV transporter system central" evidence="4">
    <location>
        <begin position="190"/>
        <end position="403"/>
    </location>
</feature>
<comment type="caution">
    <text evidence="6">The sequence shown here is derived from an EMBL/GenBank/DDBJ whole genome shotgun (WGS) entry which is preliminary data.</text>
</comment>
<dbReference type="AlphaFoldDB" id="A0A077NUY8"/>
<sequence>MLSLKPFRSKAAGLPDLLNYAALVDEGVVLGKDGSLMAGFFFRGDDAASATTAERNYLTALVNQYLSRFGSGWATWIDAARVASPGYTSATRSYFPDPITALIDAERRAAFEKQDALFETEYALILQYLPPLRRNSKLGELVYDDDSRQDSNPADRLLADFKKKLEDFHDGLGDLLHMRRMGTIAIPETGGVENETYDSDELVNYLHFTLTNEPIALRIPDCPMYLDAWLGYPELWPGDTPKLGKKFISCVAIEGFPGHSFPGILDMLDGLPMAYRWTSRFIFLEQHEAVAALNRYRLKWQQKIRGFWSQVMKSQKGMINTDALNMTAQTEVAINDAKSGLVAYGYYTPVVVLMHEDRAFLEEQARFVKRELERKGFGARVESVNALEAWLGSLPGQTYPNVRRPLVHTLNLADLLPLAGVWPGLRENPCDLYPAGSPPLMHTVTTGETPFRLNLHVGDVGHTLIFGATGAGKSTLLAMIHAQFRRYRSRQRRDGKTRPATITAFDKGRSLYALCKATGGIHYDIGNDEADTPALAPLVDIDGESDALWAEEWIATCFELQAQKPPTPEQKAEIHRAMNLLRKTPRNFRSLTDYVTTVQNGEVRDALTHYTITGSMGHLLDGQEESLTISPYTVFEIDDLMKMGNANAIPVLLYLFHRFERSLTGQPAMLSLDEAWVVLGHPVFREKLREWLKELRKKNCLVIMATQSLSDAVASGLLDVMIEQCPTKIFLPNKEAHLHGTKETPGSADLYTMFGLNPAEINILKTGQYKKHYYYKSPLGRRLFELGLGQLALAFVAVSGKEDLAEVRHLIGEHGADWPLVWLKQKGVNYEQYLSQVPV</sequence>
<proteinExistence type="inferred from homology"/>
<organism evidence="6">
    <name type="scientific">Xenorhabdus bovienii str. feltiae Moldova</name>
    <dbReference type="NCBI Taxonomy" id="1398200"/>
    <lineage>
        <taxon>Bacteria</taxon>
        <taxon>Pseudomonadati</taxon>
        <taxon>Pseudomonadota</taxon>
        <taxon>Gammaproteobacteria</taxon>
        <taxon>Enterobacterales</taxon>
        <taxon>Morganellaceae</taxon>
        <taxon>Xenorhabdus</taxon>
    </lineage>
</organism>
<dbReference type="InterPro" id="IPR027417">
    <property type="entry name" value="P-loop_NTPase"/>
</dbReference>
<dbReference type="SUPFAM" id="SSF52540">
    <property type="entry name" value="P-loop containing nucleoside triphosphate hydrolases"/>
    <property type="match status" value="1"/>
</dbReference>
<accession>A0A077NUY8</accession>
<dbReference type="Proteomes" id="UP000028487">
    <property type="component" value="Unassembled WGS sequence"/>
</dbReference>
<dbReference type="Gene3D" id="3.40.50.300">
    <property type="entry name" value="P-loop containing nucleotide triphosphate hydrolases"/>
    <property type="match status" value="1"/>
</dbReference>
<dbReference type="HOGENOM" id="CLU_008341_1_0_6"/>
<dbReference type="Pfam" id="PF03135">
    <property type="entry name" value="CagE_TrbE_VirB"/>
    <property type="match status" value="1"/>
</dbReference>
<dbReference type="NCBIfam" id="NF010404">
    <property type="entry name" value="PRK13830.1"/>
    <property type="match status" value="1"/>
</dbReference>
<evidence type="ECO:0000259" key="5">
    <source>
        <dbReference type="Pfam" id="PF19044"/>
    </source>
</evidence>
<keyword evidence="2" id="KW-0547">Nucleotide-binding</keyword>
<gene>
    <name evidence="6" type="primary">trbE</name>
    <name evidence="6" type="ORF">XBFM1_2150024</name>
</gene>
<dbReference type="InterPro" id="IPR051162">
    <property type="entry name" value="T4SS_component"/>
</dbReference>
<protein>
    <submittedName>
        <fullName evidence="6">Conjugal transfer protein TrbE</fullName>
    </submittedName>
</protein>